<protein>
    <submittedName>
        <fullName evidence="1">Uncharacterized protein</fullName>
    </submittedName>
</protein>
<accession>X1PJK9</accession>
<gene>
    <name evidence="1" type="ORF">S06H3_28770</name>
</gene>
<comment type="caution">
    <text evidence="1">The sequence shown here is derived from an EMBL/GenBank/DDBJ whole genome shotgun (WGS) entry which is preliminary data.</text>
</comment>
<reference evidence="1" key="1">
    <citation type="journal article" date="2014" name="Front. Microbiol.">
        <title>High frequency of phylogenetically diverse reductive dehalogenase-homologous genes in deep subseafloor sedimentary metagenomes.</title>
        <authorList>
            <person name="Kawai M."/>
            <person name="Futagami T."/>
            <person name="Toyoda A."/>
            <person name="Takaki Y."/>
            <person name="Nishi S."/>
            <person name="Hori S."/>
            <person name="Arai W."/>
            <person name="Tsubouchi T."/>
            <person name="Morono Y."/>
            <person name="Uchiyama I."/>
            <person name="Ito T."/>
            <person name="Fujiyama A."/>
            <person name="Inagaki F."/>
            <person name="Takami H."/>
        </authorList>
    </citation>
    <scope>NUCLEOTIDE SEQUENCE</scope>
    <source>
        <strain evidence="1">Expedition CK06-06</strain>
    </source>
</reference>
<organism evidence="1">
    <name type="scientific">marine sediment metagenome</name>
    <dbReference type="NCBI Taxonomy" id="412755"/>
    <lineage>
        <taxon>unclassified sequences</taxon>
        <taxon>metagenomes</taxon>
        <taxon>ecological metagenomes</taxon>
    </lineage>
</organism>
<name>X1PJK9_9ZZZZ</name>
<proteinExistence type="predicted"/>
<sequence length="61" mass="7248">MTEFLCFNHKYPLHTIVESTEFKKNIFGKVCRVEIGCRCPECKMRIVYSFKIHHYEGGKYG</sequence>
<dbReference type="AlphaFoldDB" id="X1PJK9"/>
<evidence type="ECO:0000313" key="1">
    <source>
        <dbReference type="EMBL" id="GAI31054.1"/>
    </source>
</evidence>
<dbReference type="EMBL" id="BARV01016812">
    <property type="protein sequence ID" value="GAI31054.1"/>
    <property type="molecule type" value="Genomic_DNA"/>
</dbReference>